<dbReference type="AlphaFoldDB" id="A0A914ZQ32"/>
<accession>A0A914ZQ32</accession>
<evidence type="ECO:0000313" key="1">
    <source>
        <dbReference type="Proteomes" id="UP000887569"/>
    </source>
</evidence>
<dbReference type="Proteomes" id="UP000887569">
    <property type="component" value="Unplaced"/>
</dbReference>
<reference evidence="2" key="1">
    <citation type="submission" date="2022-11" db="UniProtKB">
        <authorList>
            <consortium name="WormBaseParasite"/>
        </authorList>
    </citation>
    <scope>IDENTIFICATION</scope>
</reference>
<proteinExistence type="predicted"/>
<organism evidence="1 2">
    <name type="scientific">Parascaris univalens</name>
    <name type="common">Nematode worm</name>
    <dbReference type="NCBI Taxonomy" id="6257"/>
    <lineage>
        <taxon>Eukaryota</taxon>
        <taxon>Metazoa</taxon>
        <taxon>Ecdysozoa</taxon>
        <taxon>Nematoda</taxon>
        <taxon>Chromadorea</taxon>
        <taxon>Rhabditida</taxon>
        <taxon>Spirurina</taxon>
        <taxon>Ascaridomorpha</taxon>
        <taxon>Ascaridoidea</taxon>
        <taxon>Ascarididae</taxon>
        <taxon>Parascaris</taxon>
    </lineage>
</organism>
<protein>
    <submittedName>
        <fullName evidence="2">Galectin</fullName>
    </submittedName>
</protein>
<name>A0A914ZQ32_PARUN</name>
<evidence type="ECO:0000313" key="2">
    <source>
        <dbReference type="WBParaSite" id="PgB08_g094_t02"/>
    </source>
</evidence>
<sequence length="148" mass="17583">FQIVYSAKKYGEEWDQVNSDLGVLHYPVPEGHWCTFHIRVVHNRYQFFYHYKFAYEYNGVGGFFKPHMRYENGIGIRAFWERPGLYSVTYRIPSGCPNDSYFLSQPHVSYCIQLIAIVQRYYGDPEELHSISISWFPIEIGMKMSIFL</sequence>
<dbReference type="WBParaSite" id="PgB08_g094_t02">
    <property type="protein sequence ID" value="PgB08_g094_t02"/>
    <property type="gene ID" value="PgB08_g094"/>
</dbReference>
<keyword evidence="1" id="KW-1185">Reference proteome</keyword>